<evidence type="ECO:0000313" key="3">
    <source>
        <dbReference type="Proteomes" id="UP000559256"/>
    </source>
</evidence>
<keyword evidence="3" id="KW-1185">Reference proteome</keyword>
<feature type="compositionally biased region" description="Polar residues" evidence="1">
    <location>
        <begin position="360"/>
        <end position="384"/>
    </location>
</feature>
<feature type="region of interest" description="Disordered" evidence="1">
    <location>
        <begin position="322"/>
        <end position="419"/>
    </location>
</feature>
<sequence length="494" mass="52892">MRLTSNSPPSSSTNSSSMNAKASSSSSFDSFTPNPSSNPNPSTLSLPTNSSIYSSTNPFAIVTSSTDDDDDDDDGVSTPPPSYASTTRSTSTSNSNLNPLRPDWDSSSEPNTNTDTNTTALSKSTGASFFADAKNVIFSGGSTVNNFEKDYHAVYYNDHSTHTGSGYNTSSIYNGHNAFNTHPGVHDAYSTGNTNVNSNCGRTYYRHTGADGVAHEFSYPTPGFPPGFTPSSTSGFNSGFPGPSCSMPTPMPNNTGYGHDPLSVRGVGNRHTVVNNNSHNRNFYHYNDSIPGVHPVYDMPHANAHDVHNPQDAYYVPHVNASSTQCSNGNNYSQFRSSFTGRGEYRQDQGQGDNAAAQGSYNNNMYTNAKDTRSTGNGTATSSPWLGGSAIHSTSPSPSTSASRNPFRTLHFHPTPGFDGNDLPDLNHTVLHGVEIHTVGGQRVVDGQQVGGTGTVNIRNMTEAEVRAQEEYWAAFDRNIERIFESGSGSLGRW</sequence>
<feature type="compositionally biased region" description="Polar residues" evidence="1">
    <location>
        <begin position="52"/>
        <end position="65"/>
    </location>
</feature>
<proteinExistence type="predicted"/>
<feature type="compositionally biased region" description="Low complexity" evidence="1">
    <location>
        <begin position="83"/>
        <end position="101"/>
    </location>
</feature>
<feature type="compositionally biased region" description="Low complexity" evidence="1">
    <location>
        <begin position="1"/>
        <end position="51"/>
    </location>
</feature>
<evidence type="ECO:0000256" key="1">
    <source>
        <dbReference type="SAM" id="MobiDB-lite"/>
    </source>
</evidence>
<accession>A0A8H5CPG9</accession>
<evidence type="ECO:0000313" key="2">
    <source>
        <dbReference type="EMBL" id="KAF5344603.1"/>
    </source>
</evidence>
<feature type="region of interest" description="Disordered" evidence="1">
    <location>
        <begin position="1"/>
        <end position="121"/>
    </location>
</feature>
<feature type="compositionally biased region" description="Polar residues" evidence="1">
    <location>
        <begin position="322"/>
        <end position="340"/>
    </location>
</feature>
<dbReference type="EMBL" id="JAACJM010000122">
    <property type="protein sequence ID" value="KAF5344603.1"/>
    <property type="molecule type" value="Genomic_DNA"/>
</dbReference>
<comment type="caution">
    <text evidence="2">The sequence shown here is derived from an EMBL/GenBank/DDBJ whole genome shotgun (WGS) entry which is preliminary data.</text>
</comment>
<gene>
    <name evidence="2" type="ORF">D9758_013895</name>
</gene>
<reference evidence="2 3" key="1">
    <citation type="journal article" date="2020" name="ISME J.">
        <title>Uncovering the hidden diversity of litter-decomposition mechanisms in mushroom-forming fungi.</title>
        <authorList>
            <person name="Floudas D."/>
            <person name="Bentzer J."/>
            <person name="Ahren D."/>
            <person name="Johansson T."/>
            <person name="Persson P."/>
            <person name="Tunlid A."/>
        </authorList>
    </citation>
    <scope>NUCLEOTIDE SEQUENCE [LARGE SCALE GENOMIC DNA]</scope>
    <source>
        <strain evidence="2 3">CBS 291.85</strain>
    </source>
</reference>
<feature type="compositionally biased region" description="Low complexity" evidence="1">
    <location>
        <begin position="389"/>
        <end position="403"/>
    </location>
</feature>
<feature type="compositionally biased region" description="Acidic residues" evidence="1">
    <location>
        <begin position="66"/>
        <end position="75"/>
    </location>
</feature>
<dbReference type="Proteomes" id="UP000559256">
    <property type="component" value="Unassembled WGS sequence"/>
</dbReference>
<name>A0A8H5CPG9_9AGAR</name>
<protein>
    <submittedName>
        <fullName evidence="2">Uncharacterized protein</fullName>
    </submittedName>
</protein>
<feature type="compositionally biased region" description="Polar residues" evidence="1">
    <location>
        <begin position="105"/>
        <end position="121"/>
    </location>
</feature>
<organism evidence="2 3">
    <name type="scientific">Tetrapyrgos nigripes</name>
    <dbReference type="NCBI Taxonomy" id="182062"/>
    <lineage>
        <taxon>Eukaryota</taxon>
        <taxon>Fungi</taxon>
        <taxon>Dikarya</taxon>
        <taxon>Basidiomycota</taxon>
        <taxon>Agaricomycotina</taxon>
        <taxon>Agaricomycetes</taxon>
        <taxon>Agaricomycetidae</taxon>
        <taxon>Agaricales</taxon>
        <taxon>Marasmiineae</taxon>
        <taxon>Marasmiaceae</taxon>
        <taxon>Tetrapyrgos</taxon>
    </lineage>
</organism>
<feature type="compositionally biased region" description="Low complexity" evidence="1">
    <location>
        <begin position="348"/>
        <end position="359"/>
    </location>
</feature>
<dbReference type="AlphaFoldDB" id="A0A8H5CPG9"/>